<sequence>MAAGAVAVLGLAAPATASTPEESRMTQVIPAPVSVTPDRHGGGFTITPGTAITVDRAAKGVGNFLAGVLRPSTGYRLPVVTDRRRGGAIDLSLGYVPARLGTEGYELTVNRRGVSLKARTTAGLFTGVQTLRQLLPAAVESRTRQRGPWTVPAGRIVDHPRFAYRGAMLDVARHFFTPAEVKTYIDQIALYKINHLHLHLADDQGWRIEIESWPRLATYGGSTEVGGGPGGYYTKAQFRDLVSYAAARNITIVPEIDLPGHTNAALASYAELNCDGVAPPLYTGIEVGFSSLCIDKEITYQFVQDVITELVELTPGPYLHLGGDEAHSTTDPDFVKFFDRVFPMVEATGKRLLGWHEYLKATPPLSAVAQYWGTTNTNDLVSDGAARGHKVLMSPASKAYLDMKYDENTPLGLSWAGYTEVDDAYDWNPGTFVQGVPESAVLGVEAPLWSETLENSDHIEFMAFPRLPAIAELAWSPWSTHDWQSMRTRLAAEAPRWEAMGVDFHRSPKIDW</sequence>
<gene>
    <name evidence="9" type="ORF">ACFPCV_11235</name>
</gene>
<dbReference type="InterPro" id="IPR017853">
    <property type="entry name" value="GH"/>
</dbReference>
<keyword evidence="6" id="KW-0732">Signal</keyword>
<dbReference type="InterPro" id="IPR025705">
    <property type="entry name" value="Beta_hexosaminidase_sua/sub"/>
</dbReference>
<accession>A0ABV9S0G5</accession>
<comment type="caution">
    <text evidence="9">The sequence shown here is derived from an EMBL/GenBank/DDBJ whole genome shotgun (WGS) entry which is preliminary data.</text>
</comment>
<dbReference type="EC" id="3.2.1.52" evidence="3"/>
<protein>
    <recommendedName>
        <fullName evidence="3">beta-N-acetylhexosaminidase</fullName>
        <ecNumber evidence="3">3.2.1.52</ecNumber>
    </recommendedName>
</protein>
<comment type="catalytic activity">
    <reaction evidence="1">
        <text>Hydrolysis of terminal non-reducing N-acetyl-D-hexosamine residues in N-acetyl-beta-D-hexosaminides.</text>
        <dbReference type="EC" id="3.2.1.52"/>
    </reaction>
</comment>
<evidence type="ECO:0000256" key="2">
    <source>
        <dbReference type="ARBA" id="ARBA00006285"/>
    </source>
</evidence>
<reference evidence="10" key="1">
    <citation type="journal article" date="2019" name="Int. J. Syst. Evol. Microbiol.">
        <title>The Global Catalogue of Microorganisms (GCM) 10K type strain sequencing project: providing services to taxonomists for standard genome sequencing and annotation.</title>
        <authorList>
            <consortium name="The Broad Institute Genomics Platform"/>
            <consortium name="The Broad Institute Genome Sequencing Center for Infectious Disease"/>
            <person name="Wu L."/>
            <person name="Ma J."/>
        </authorList>
    </citation>
    <scope>NUCLEOTIDE SEQUENCE [LARGE SCALE GENOMIC DNA]</scope>
    <source>
        <strain evidence="10">ZS-22-S1</strain>
    </source>
</reference>
<keyword evidence="4" id="KW-0378">Hydrolase</keyword>
<evidence type="ECO:0000256" key="5">
    <source>
        <dbReference type="ARBA" id="ARBA00023295"/>
    </source>
</evidence>
<dbReference type="PANTHER" id="PTHR22600:SF57">
    <property type="entry name" value="BETA-N-ACETYLHEXOSAMINIDASE"/>
    <property type="match status" value="1"/>
</dbReference>
<evidence type="ECO:0000313" key="10">
    <source>
        <dbReference type="Proteomes" id="UP001595859"/>
    </source>
</evidence>
<dbReference type="Pfam" id="PF00728">
    <property type="entry name" value="Glyco_hydro_20"/>
    <property type="match status" value="1"/>
</dbReference>
<dbReference type="CDD" id="cd06568">
    <property type="entry name" value="GH20_SpHex_like"/>
    <property type="match status" value="1"/>
</dbReference>
<feature type="domain" description="Beta-hexosaminidase bacterial type N-terminal" evidence="8">
    <location>
        <begin position="26"/>
        <end position="159"/>
    </location>
</feature>
<evidence type="ECO:0000313" key="9">
    <source>
        <dbReference type="EMBL" id="MFC4854076.1"/>
    </source>
</evidence>
<dbReference type="SUPFAM" id="SSF55545">
    <property type="entry name" value="beta-N-acetylhexosaminidase-like domain"/>
    <property type="match status" value="1"/>
</dbReference>
<dbReference type="InterPro" id="IPR029018">
    <property type="entry name" value="Hex-like_dom2"/>
</dbReference>
<dbReference type="Gene3D" id="3.20.20.80">
    <property type="entry name" value="Glycosidases"/>
    <property type="match status" value="1"/>
</dbReference>
<dbReference type="EMBL" id="JBHSIS010000006">
    <property type="protein sequence ID" value="MFC4854076.1"/>
    <property type="molecule type" value="Genomic_DNA"/>
</dbReference>
<evidence type="ECO:0000256" key="4">
    <source>
        <dbReference type="ARBA" id="ARBA00022801"/>
    </source>
</evidence>
<evidence type="ECO:0000259" key="7">
    <source>
        <dbReference type="Pfam" id="PF00728"/>
    </source>
</evidence>
<keyword evidence="5" id="KW-0326">Glycosidase</keyword>
<feature type="domain" description="Glycoside hydrolase family 20 catalytic" evidence="7">
    <location>
        <begin position="162"/>
        <end position="477"/>
    </location>
</feature>
<dbReference type="Proteomes" id="UP001595859">
    <property type="component" value="Unassembled WGS sequence"/>
</dbReference>
<evidence type="ECO:0000256" key="3">
    <source>
        <dbReference type="ARBA" id="ARBA00012663"/>
    </source>
</evidence>
<dbReference type="Gene3D" id="3.30.379.10">
    <property type="entry name" value="Chitobiase/beta-hexosaminidase domain 2-like"/>
    <property type="match status" value="1"/>
</dbReference>
<feature type="signal peptide" evidence="6">
    <location>
        <begin position="1"/>
        <end position="17"/>
    </location>
</feature>
<dbReference type="InterPro" id="IPR015882">
    <property type="entry name" value="HEX_bac_N"/>
</dbReference>
<comment type="similarity">
    <text evidence="2">Belongs to the glycosyl hydrolase 20 family.</text>
</comment>
<proteinExistence type="inferred from homology"/>
<name>A0ABV9S0G5_9PSEU</name>
<dbReference type="InterPro" id="IPR015883">
    <property type="entry name" value="Glyco_hydro_20_cat"/>
</dbReference>
<evidence type="ECO:0000259" key="8">
    <source>
        <dbReference type="Pfam" id="PF02838"/>
    </source>
</evidence>
<dbReference type="PRINTS" id="PR00738">
    <property type="entry name" value="GLHYDRLASE20"/>
</dbReference>
<dbReference type="SUPFAM" id="SSF51445">
    <property type="entry name" value="(Trans)glycosidases"/>
    <property type="match status" value="1"/>
</dbReference>
<keyword evidence="10" id="KW-1185">Reference proteome</keyword>
<dbReference type="RefSeq" id="WP_378056915.1">
    <property type="nucleotide sequence ID" value="NZ_JBHSIS010000006.1"/>
</dbReference>
<feature type="chain" id="PRO_5045575362" description="beta-N-acetylhexosaminidase" evidence="6">
    <location>
        <begin position="18"/>
        <end position="512"/>
    </location>
</feature>
<dbReference type="Pfam" id="PF02838">
    <property type="entry name" value="Glyco_hydro_20b"/>
    <property type="match status" value="1"/>
</dbReference>
<evidence type="ECO:0000256" key="6">
    <source>
        <dbReference type="SAM" id="SignalP"/>
    </source>
</evidence>
<organism evidence="9 10">
    <name type="scientific">Actinophytocola glycyrrhizae</name>
    <dbReference type="NCBI Taxonomy" id="2044873"/>
    <lineage>
        <taxon>Bacteria</taxon>
        <taxon>Bacillati</taxon>
        <taxon>Actinomycetota</taxon>
        <taxon>Actinomycetes</taxon>
        <taxon>Pseudonocardiales</taxon>
        <taxon>Pseudonocardiaceae</taxon>
    </lineage>
</organism>
<evidence type="ECO:0000256" key="1">
    <source>
        <dbReference type="ARBA" id="ARBA00001231"/>
    </source>
</evidence>
<dbReference type="PANTHER" id="PTHR22600">
    <property type="entry name" value="BETA-HEXOSAMINIDASE"/>
    <property type="match status" value="1"/>
</dbReference>